<gene>
    <name evidence="2" type="ORF">Rhopal_003904-T1</name>
</gene>
<comment type="caution">
    <text evidence="2">The sequence shown here is derived from an EMBL/GenBank/DDBJ whole genome shotgun (WGS) entry which is preliminary data.</text>
</comment>
<feature type="region of interest" description="Disordered" evidence="1">
    <location>
        <begin position="129"/>
        <end position="192"/>
    </location>
</feature>
<feature type="compositionally biased region" description="Acidic residues" evidence="1">
    <location>
        <begin position="140"/>
        <end position="149"/>
    </location>
</feature>
<feature type="compositionally biased region" description="Basic and acidic residues" evidence="1">
    <location>
        <begin position="212"/>
        <end position="225"/>
    </location>
</feature>
<feature type="region of interest" description="Disordered" evidence="1">
    <location>
        <begin position="212"/>
        <end position="237"/>
    </location>
</feature>
<evidence type="ECO:0000256" key="1">
    <source>
        <dbReference type="SAM" id="MobiDB-lite"/>
    </source>
</evidence>
<dbReference type="AlphaFoldDB" id="A0AAV5GED8"/>
<evidence type="ECO:0000313" key="3">
    <source>
        <dbReference type="Proteomes" id="UP001342314"/>
    </source>
</evidence>
<reference evidence="2 3" key="1">
    <citation type="submission" date="2021-12" db="EMBL/GenBank/DDBJ databases">
        <title>High titer production of polyol ester of fatty acids by Rhodotorula paludigena BS15 towards product separation-free biomass refinery.</title>
        <authorList>
            <person name="Mano J."/>
            <person name="Ono H."/>
            <person name="Tanaka T."/>
            <person name="Naito K."/>
            <person name="Sushida H."/>
            <person name="Ike M."/>
            <person name="Tokuyasu K."/>
            <person name="Kitaoka M."/>
        </authorList>
    </citation>
    <scope>NUCLEOTIDE SEQUENCE [LARGE SCALE GENOMIC DNA]</scope>
    <source>
        <strain evidence="2 3">BS15</strain>
    </source>
</reference>
<dbReference type="EMBL" id="BQKY01000007">
    <property type="protein sequence ID" value="GJN90890.1"/>
    <property type="molecule type" value="Genomic_DNA"/>
</dbReference>
<name>A0AAV5GED8_9BASI</name>
<evidence type="ECO:0000313" key="2">
    <source>
        <dbReference type="EMBL" id="GJN90890.1"/>
    </source>
</evidence>
<dbReference type="Proteomes" id="UP001342314">
    <property type="component" value="Unassembled WGS sequence"/>
</dbReference>
<sequence>MQVPDASHSLSFPKLKDVHVWVQVDGEPLEVYATDETRSKSMGFIESVENKCLELCLSDQRKEQPEDSWIVQFFSEHSELATVGQDCSEPSVLYGAESNDQRRFRKIEGEYDAKFESVKRFRFFKLPVSPDAEPHALPANEDDEEDDVVIEPKKSVTPKQPSPSPSPSPKDRSPTPPAADATSTSGEGDVERLKRELKVAELELALFRAQAKVEKAEGKHGRDESAGEPMGAAKKRK</sequence>
<organism evidence="2 3">
    <name type="scientific">Rhodotorula paludigena</name>
    <dbReference type="NCBI Taxonomy" id="86838"/>
    <lineage>
        <taxon>Eukaryota</taxon>
        <taxon>Fungi</taxon>
        <taxon>Dikarya</taxon>
        <taxon>Basidiomycota</taxon>
        <taxon>Pucciniomycotina</taxon>
        <taxon>Microbotryomycetes</taxon>
        <taxon>Sporidiobolales</taxon>
        <taxon>Sporidiobolaceae</taxon>
        <taxon>Rhodotorula</taxon>
    </lineage>
</organism>
<accession>A0AAV5GED8</accession>
<keyword evidence="3" id="KW-1185">Reference proteome</keyword>
<protein>
    <submittedName>
        <fullName evidence="2">Uncharacterized protein</fullName>
    </submittedName>
</protein>
<proteinExistence type="predicted"/>